<protein>
    <submittedName>
        <fullName evidence="1">Putative secreted protein</fullName>
    </submittedName>
</protein>
<accession>A0A6B0UBW6</accession>
<dbReference type="EMBL" id="GIFC01004052">
    <property type="protein sequence ID" value="MXU86135.1"/>
    <property type="molecule type" value="Transcribed_RNA"/>
</dbReference>
<evidence type="ECO:0000313" key="1">
    <source>
        <dbReference type="EMBL" id="MXU86135.1"/>
    </source>
</evidence>
<dbReference type="AlphaFoldDB" id="A0A6B0UBW6"/>
<sequence>MERNLCLGLYFVLTWNATATKVSGGLLLSLGSMPIVSFPSLISTRSFFKCLGHVHIFWRLGSPVSCFLEYKPRHTPMFFPTLERADLSL</sequence>
<proteinExistence type="predicted"/>
<reference evidence="1" key="1">
    <citation type="submission" date="2019-12" db="EMBL/GenBank/DDBJ databases">
        <title>An insight into the sialome of adult female Ixodes ricinus ticks feeding for 6 days.</title>
        <authorList>
            <person name="Perner J."/>
            <person name="Ribeiro J.M.C."/>
        </authorList>
    </citation>
    <scope>NUCLEOTIDE SEQUENCE</scope>
    <source>
        <strain evidence="1">Semi-engorged</strain>
        <tissue evidence="1">Salivary glands</tissue>
    </source>
</reference>
<name>A0A6B0UBW6_IXORI</name>
<organism evidence="1">
    <name type="scientific">Ixodes ricinus</name>
    <name type="common">Common tick</name>
    <name type="synonym">Acarus ricinus</name>
    <dbReference type="NCBI Taxonomy" id="34613"/>
    <lineage>
        <taxon>Eukaryota</taxon>
        <taxon>Metazoa</taxon>
        <taxon>Ecdysozoa</taxon>
        <taxon>Arthropoda</taxon>
        <taxon>Chelicerata</taxon>
        <taxon>Arachnida</taxon>
        <taxon>Acari</taxon>
        <taxon>Parasitiformes</taxon>
        <taxon>Ixodida</taxon>
        <taxon>Ixodoidea</taxon>
        <taxon>Ixodidae</taxon>
        <taxon>Ixodinae</taxon>
        <taxon>Ixodes</taxon>
    </lineage>
</organism>